<evidence type="ECO:0000259" key="3">
    <source>
        <dbReference type="Pfam" id="PF13399"/>
    </source>
</evidence>
<name>O69619_MYCTX</name>
<sequence>MLVTVGSMNERVPDSSGLPLRAMVMVLLFLGVVFLLLVWQALGSSPNSEDDSSAISTMTTTTAAPTSTSVKPAAPRAEVRVYNISGTEGAAARTADRLKAAGFTVTDVGNLSLPDVAATTVYYTEVEGERATADAVGRTLGAAVELRLPELSDQPPGVIVVVTAMTLIRTPG</sequence>
<evidence type="ECO:0000256" key="2">
    <source>
        <dbReference type="SAM" id="Phobius"/>
    </source>
</evidence>
<evidence type="ECO:0000313" key="4">
    <source>
        <dbReference type="EMBL" id="BAA00696.1"/>
    </source>
</evidence>
<feature type="transmembrane region" description="Helical" evidence="2">
    <location>
        <begin position="20"/>
        <end position="39"/>
    </location>
</feature>
<dbReference type="FunFam" id="3.30.70.2390:FF:000003">
    <property type="entry name" value="Tuberculin related peptide"/>
    <property type="match status" value="1"/>
</dbReference>
<dbReference type="InterPro" id="IPR027381">
    <property type="entry name" value="LytR/CpsA/Psr_C"/>
</dbReference>
<feature type="region of interest" description="Disordered" evidence="1">
    <location>
        <begin position="46"/>
        <end position="72"/>
    </location>
</feature>
<keyword evidence="2" id="KW-0812">Transmembrane</keyword>
<reference evidence="4" key="1">
    <citation type="submission" date="1992-08" db="EMBL/GenBank/DDBJ databases">
        <title>Nucleotide and deduced amino acid sequences of the AT103 gene encoding a novel tuberculin related peptide in Mycobacterium tuberculosis Aoyama B.</title>
        <authorList>
            <person name="Hayashi T."/>
            <person name="Sasawaki T."/>
            <person name="Kimura M."/>
            <person name="Aoyama K."/>
            <person name="Tamura T."/>
            <person name="Yamamoto Y."/>
            <person name="Furuyama J."/>
        </authorList>
    </citation>
    <scope>NUCLEOTIDE SEQUENCE</scope>
    <source>
        <strain evidence="4">Aoyama B</strain>
    </source>
</reference>
<accession>O69619</accession>
<evidence type="ECO:0000256" key="1">
    <source>
        <dbReference type="SAM" id="MobiDB-lite"/>
    </source>
</evidence>
<feature type="domain" description="LytR/CpsA/Psr regulator C-terminal" evidence="3">
    <location>
        <begin position="77"/>
        <end position="163"/>
    </location>
</feature>
<dbReference type="AlphaFoldDB" id="O69619"/>
<dbReference type="Pfam" id="PF13399">
    <property type="entry name" value="LytR_C"/>
    <property type="match status" value="1"/>
</dbReference>
<proteinExistence type="predicted"/>
<keyword evidence="2" id="KW-0472">Membrane</keyword>
<protein>
    <submittedName>
        <fullName evidence="4">Tuberculin related peptide</fullName>
    </submittedName>
</protein>
<keyword evidence="2" id="KW-1133">Transmembrane helix</keyword>
<organism evidence="4">
    <name type="scientific">Mycobacterium tuberculosis</name>
    <dbReference type="NCBI Taxonomy" id="1773"/>
    <lineage>
        <taxon>Bacteria</taxon>
        <taxon>Bacillati</taxon>
        <taxon>Actinomycetota</taxon>
        <taxon>Actinomycetes</taxon>
        <taxon>Mycobacteriales</taxon>
        <taxon>Mycobacteriaceae</taxon>
        <taxon>Mycobacterium</taxon>
        <taxon>Mycobacterium tuberculosis complex</taxon>
    </lineage>
</organism>
<dbReference type="SMR" id="O69619"/>
<dbReference type="EMBL" id="D00815">
    <property type="protein sequence ID" value="BAA00696.1"/>
    <property type="molecule type" value="Genomic_DNA"/>
</dbReference>
<feature type="compositionally biased region" description="Low complexity" evidence="1">
    <location>
        <begin position="53"/>
        <end position="72"/>
    </location>
</feature>
<dbReference type="Gene3D" id="3.30.70.2390">
    <property type="match status" value="1"/>
</dbReference>